<dbReference type="PANTHER" id="PTHR47934:SF6">
    <property type="entry name" value="MITOCHONDRIAL GROUP I INTRON SPLICING FACTOR CCM1-RELATED"/>
    <property type="match status" value="1"/>
</dbReference>
<keyword evidence="2" id="KW-0677">Repeat</keyword>
<evidence type="ECO:0000256" key="3">
    <source>
        <dbReference type="PROSITE-ProRule" id="PRU00708"/>
    </source>
</evidence>
<dbReference type="EMBL" id="RDQH01000338">
    <property type="protein sequence ID" value="RXH82493.1"/>
    <property type="molecule type" value="Genomic_DNA"/>
</dbReference>
<accession>A0A498IMN5</accession>
<protein>
    <recommendedName>
        <fullName evidence="6">Pentacotripeptide-repeat region of PRORP domain-containing protein</fullName>
    </recommendedName>
</protein>
<organism evidence="4 5">
    <name type="scientific">Malus domestica</name>
    <name type="common">Apple</name>
    <name type="synonym">Pyrus malus</name>
    <dbReference type="NCBI Taxonomy" id="3750"/>
    <lineage>
        <taxon>Eukaryota</taxon>
        <taxon>Viridiplantae</taxon>
        <taxon>Streptophyta</taxon>
        <taxon>Embryophyta</taxon>
        <taxon>Tracheophyta</taxon>
        <taxon>Spermatophyta</taxon>
        <taxon>Magnoliopsida</taxon>
        <taxon>eudicotyledons</taxon>
        <taxon>Gunneridae</taxon>
        <taxon>Pentapetalae</taxon>
        <taxon>rosids</taxon>
        <taxon>fabids</taxon>
        <taxon>Rosales</taxon>
        <taxon>Rosaceae</taxon>
        <taxon>Amygdaloideae</taxon>
        <taxon>Maleae</taxon>
        <taxon>Malus</taxon>
    </lineage>
</organism>
<dbReference type="PANTHER" id="PTHR47934">
    <property type="entry name" value="PENTATRICOPEPTIDE REPEAT-CONTAINING PROTEIN PET309, MITOCHONDRIAL"/>
    <property type="match status" value="1"/>
</dbReference>
<keyword evidence="5" id="KW-1185">Reference proteome</keyword>
<dbReference type="AlphaFoldDB" id="A0A498IMN5"/>
<evidence type="ECO:0000313" key="4">
    <source>
        <dbReference type="EMBL" id="RXH82493.1"/>
    </source>
</evidence>
<dbReference type="GO" id="GO:0006396">
    <property type="term" value="P:RNA processing"/>
    <property type="evidence" value="ECO:0007669"/>
    <property type="project" value="TreeGrafter"/>
</dbReference>
<gene>
    <name evidence="4" type="ORF">DVH24_036834</name>
</gene>
<comment type="caution">
    <text evidence="4">The sequence shown here is derived from an EMBL/GenBank/DDBJ whole genome shotgun (WGS) entry which is preliminary data.</text>
</comment>
<dbReference type="Pfam" id="PF01535">
    <property type="entry name" value="PPR"/>
    <property type="match status" value="1"/>
</dbReference>
<evidence type="ECO:0000256" key="2">
    <source>
        <dbReference type="ARBA" id="ARBA00022737"/>
    </source>
</evidence>
<dbReference type="Pfam" id="PF13812">
    <property type="entry name" value="PPR_3"/>
    <property type="match status" value="1"/>
</dbReference>
<comment type="similarity">
    <text evidence="1">Belongs to the PPR family. P subfamily.</text>
</comment>
<dbReference type="NCBIfam" id="TIGR00756">
    <property type="entry name" value="PPR"/>
    <property type="match status" value="2"/>
</dbReference>
<dbReference type="GO" id="GO:0005739">
    <property type="term" value="C:mitochondrion"/>
    <property type="evidence" value="ECO:0007669"/>
    <property type="project" value="TreeGrafter"/>
</dbReference>
<dbReference type="Pfam" id="PF13041">
    <property type="entry name" value="PPR_2"/>
    <property type="match status" value="1"/>
</dbReference>
<sequence>MTTVAAKLLPRSLHVAAHPNPSSHQTSAGSFRVCISSHGGNRRRNPLKAAASAEAKLTHLQNHGIKETHLLKPSSRQTSALSCRVCISSNGNRRRKPPKAAASAEARATQLQNNDFKETHLMKVLNRSCKAGQYNEALYFLELMVNKLIKGFFNSRNVEKAVRVMQILEKYGEPDLFSYNALISGFCKANRIDSANKVLDRMRSRGFSPDVVTYNIMIGSLCGRGKLGLALKVLDQLVKDDCRPTVITYMILIKAMILEGGIDEAVKLWMTCCLEGLNLT</sequence>
<dbReference type="InterPro" id="IPR011990">
    <property type="entry name" value="TPR-like_helical_dom_sf"/>
</dbReference>
<name>A0A498IMN5_MALDO</name>
<evidence type="ECO:0000256" key="1">
    <source>
        <dbReference type="ARBA" id="ARBA00007626"/>
    </source>
</evidence>
<dbReference type="InterPro" id="IPR051114">
    <property type="entry name" value="Mito_RNA_Proc_CCM1"/>
</dbReference>
<dbReference type="GO" id="GO:0007005">
    <property type="term" value="P:mitochondrion organization"/>
    <property type="evidence" value="ECO:0007669"/>
    <property type="project" value="TreeGrafter"/>
</dbReference>
<dbReference type="PROSITE" id="PS51375">
    <property type="entry name" value="PPR"/>
    <property type="match status" value="2"/>
</dbReference>
<dbReference type="Proteomes" id="UP000290289">
    <property type="component" value="Chromosome 12"/>
</dbReference>
<dbReference type="GO" id="GO:0003729">
    <property type="term" value="F:mRNA binding"/>
    <property type="evidence" value="ECO:0007669"/>
    <property type="project" value="TreeGrafter"/>
</dbReference>
<feature type="repeat" description="PPR" evidence="3">
    <location>
        <begin position="175"/>
        <end position="209"/>
    </location>
</feature>
<dbReference type="Gene3D" id="1.25.40.10">
    <property type="entry name" value="Tetratricopeptide repeat domain"/>
    <property type="match status" value="1"/>
</dbReference>
<proteinExistence type="inferred from homology"/>
<reference evidence="4 5" key="1">
    <citation type="submission" date="2018-10" db="EMBL/GenBank/DDBJ databases">
        <title>A high-quality apple genome assembly.</title>
        <authorList>
            <person name="Hu J."/>
        </authorList>
    </citation>
    <scope>NUCLEOTIDE SEQUENCE [LARGE SCALE GENOMIC DNA]</scope>
    <source>
        <strain evidence="5">cv. HFTH1</strain>
        <tissue evidence="4">Young leaf</tissue>
    </source>
</reference>
<dbReference type="InterPro" id="IPR002885">
    <property type="entry name" value="PPR_rpt"/>
</dbReference>
<evidence type="ECO:0008006" key="6">
    <source>
        <dbReference type="Google" id="ProtNLM"/>
    </source>
</evidence>
<evidence type="ECO:0000313" key="5">
    <source>
        <dbReference type="Proteomes" id="UP000290289"/>
    </source>
</evidence>
<feature type="repeat" description="PPR" evidence="3">
    <location>
        <begin position="210"/>
        <end position="244"/>
    </location>
</feature>